<dbReference type="EMBL" id="GEZM01036673">
    <property type="protein sequence ID" value="JAV82503.1"/>
    <property type="molecule type" value="Transcribed_RNA"/>
</dbReference>
<sequence length="196" mass="21669">MCRTQRMPSSNHTHLNGHPGSQTSCRYTSRCTKEQMTAAALRFKSLGIDKLVEDLELSELGNHIATKLREMTGKKRKDADEELIQNSRKSPRLTPSSGAGELGLVQPAGQLTTPPESMPAGIGDLFGHPTHSLMLPLAQEYSGDQERDREHHNTIGTMVDSFLAPYDPFNNFDMSLQAYSEVFLSQFSVLSSSTDK</sequence>
<dbReference type="EMBL" id="GEZM01036683">
    <property type="protein sequence ID" value="JAV82457.1"/>
    <property type="molecule type" value="Transcribed_RNA"/>
</dbReference>
<name>A0A1Y1MA19_PHOPY</name>
<accession>A0A1Y1MA19</accession>
<feature type="region of interest" description="Disordered" evidence="1">
    <location>
        <begin position="71"/>
        <end position="125"/>
    </location>
</feature>
<reference evidence="2" key="1">
    <citation type="journal article" date="2016" name="Sci. Rep.">
        <title>Molecular characterization of firefly nuptial gifts: a multi-omics approach sheds light on postcopulatory sexual selection.</title>
        <authorList>
            <person name="Al-Wathiqui N."/>
            <person name="Fallon T.R."/>
            <person name="South A."/>
            <person name="Weng J.K."/>
            <person name="Lewis S.M."/>
        </authorList>
    </citation>
    <scope>NUCLEOTIDE SEQUENCE</scope>
</reference>
<dbReference type="EMBL" id="GEZM01036681">
    <property type="protein sequence ID" value="JAV82465.1"/>
    <property type="molecule type" value="Transcribed_RNA"/>
</dbReference>
<organism evidence="2">
    <name type="scientific">Photinus pyralis</name>
    <name type="common">Common eastern firefly</name>
    <name type="synonym">Lampyris pyralis</name>
    <dbReference type="NCBI Taxonomy" id="7054"/>
    <lineage>
        <taxon>Eukaryota</taxon>
        <taxon>Metazoa</taxon>
        <taxon>Ecdysozoa</taxon>
        <taxon>Arthropoda</taxon>
        <taxon>Hexapoda</taxon>
        <taxon>Insecta</taxon>
        <taxon>Pterygota</taxon>
        <taxon>Neoptera</taxon>
        <taxon>Endopterygota</taxon>
        <taxon>Coleoptera</taxon>
        <taxon>Polyphaga</taxon>
        <taxon>Elateriformia</taxon>
        <taxon>Elateroidea</taxon>
        <taxon>Lampyridae</taxon>
        <taxon>Lampyrinae</taxon>
        <taxon>Photinus</taxon>
    </lineage>
</organism>
<evidence type="ECO:0000256" key="1">
    <source>
        <dbReference type="SAM" id="MobiDB-lite"/>
    </source>
</evidence>
<evidence type="ECO:0000313" key="2">
    <source>
        <dbReference type="EMBL" id="JAV82503.1"/>
    </source>
</evidence>
<dbReference type="EMBL" id="GEZM01036685">
    <property type="protein sequence ID" value="JAV82451.1"/>
    <property type="molecule type" value="Transcribed_RNA"/>
</dbReference>
<protein>
    <submittedName>
        <fullName evidence="2">Uncharacterized protein</fullName>
    </submittedName>
</protein>
<dbReference type="AlphaFoldDB" id="A0A1Y1MA19"/>
<proteinExistence type="predicted"/>
<feature type="region of interest" description="Disordered" evidence="1">
    <location>
        <begin position="1"/>
        <end position="26"/>
    </location>
</feature>
<dbReference type="EMBL" id="GEZM01036672">
    <property type="protein sequence ID" value="JAV82506.1"/>
    <property type="molecule type" value="Transcribed_RNA"/>
</dbReference>
<feature type="compositionally biased region" description="Polar residues" evidence="1">
    <location>
        <begin position="84"/>
        <end position="97"/>
    </location>
</feature>
<dbReference type="EMBL" id="GEZM01036676">
    <property type="protein sequence ID" value="JAV82490.1"/>
    <property type="molecule type" value="Transcribed_RNA"/>
</dbReference>